<reference evidence="6" key="1">
    <citation type="submission" date="2015-08" db="UniProtKB">
        <authorList>
            <consortium name="WormBaseParasite"/>
        </authorList>
    </citation>
    <scope>IDENTIFICATION</scope>
</reference>
<evidence type="ECO:0000313" key="6">
    <source>
        <dbReference type="WBParaSite" id="SSTP_0000294000.1"/>
    </source>
</evidence>
<evidence type="ECO:0000256" key="3">
    <source>
        <dbReference type="SAM" id="Coils"/>
    </source>
</evidence>
<dbReference type="Gene3D" id="2.30.42.10">
    <property type="match status" value="1"/>
</dbReference>
<dbReference type="Gene3D" id="6.10.140.1710">
    <property type="match status" value="1"/>
</dbReference>
<accession>A0A0K0E0C6</accession>
<organism evidence="6">
    <name type="scientific">Strongyloides stercoralis</name>
    <name type="common">Threadworm</name>
    <dbReference type="NCBI Taxonomy" id="6248"/>
    <lineage>
        <taxon>Eukaryota</taxon>
        <taxon>Metazoa</taxon>
        <taxon>Ecdysozoa</taxon>
        <taxon>Nematoda</taxon>
        <taxon>Chromadorea</taxon>
        <taxon>Rhabditida</taxon>
        <taxon>Tylenchina</taxon>
        <taxon>Panagrolaimomorpha</taxon>
        <taxon>Strongyloidoidea</taxon>
        <taxon>Strongyloididae</taxon>
        <taxon>Strongyloides</taxon>
    </lineage>
</organism>
<evidence type="ECO:0000313" key="5">
    <source>
        <dbReference type="Proteomes" id="UP000035681"/>
    </source>
</evidence>
<protein>
    <submittedName>
        <fullName evidence="6">26S proteasome regulatory subunit p27</fullName>
    </submittedName>
    <submittedName>
        <fullName evidence="7">Nas2_N domain-containing protein</fullName>
    </submittedName>
</protein>
<feature type="coiled-coil region" evidence="3">
    <location>
        <begin position="65"/>
        <end position="92"/>
    </location>
</feature>
<dbReference type="WBParaSite" id="TCONS_00000223.p1">
    <property type="protein sequence ID" value="TCONS_00000223.p1"/>
    <property type="gene ID" value="XLOC_000244"/>
</dbReference>
<keyword evidence="3" id="KW-0175">Coiled coil</keyword>
<name>A0A0K0E0C6_STRER</name>
<dbReference type="AlphaFoldDB" id="A0A0K0E0C6"/>
<dbReference type="FunFam" id="2.30.42.10:FF:000107">
    <property type="entry name" value="26S proteasome non-ATPase regulatory subunit 9"/>
    <property type="match status" value="1"/>
</dbReference>
<evidence type="ECO:0000313" key="7">
    <source>
        <dbReference type="WBParaSite" id="TCONS_00000223.p1"/>
    </source>
</evidence>
<feature type="domain" description="Nas2 N-terminal" evidence="4">
    <location>
        <begin position="11"/>
        <end position="88"/>
    </location>
</feature>
<comment type="similarity">
    <text evidence="1">Belongs to the proteasome subunit p27 family.</text>
</comment>
<dbReference type="STRING" id="6248.A0A0K0E0C6"/>
<dbReference type="GO" id="GO:0005634">
    <property type="term" value="C:nucleus"/>
    <property type="evidence" value="ECO:0007669"/>
    <property type="project" value="TreeGrafter"/>
</dbReference>
<dbReference type="InterPro" id="IPR035269">
    <property type="entry name" value="PSMD9"/>
</dbReference>
<dbReference type="InterPro" id="IPR036034">
    <property type="entry name" value="PDZ_sf"/>
</dbReference>
<evidence type="ECO:0000259" key="4">
    <source>
        <dbReference type="Pfam" id="PF18265"/>
    </source>
</evidence>
<keyword evidence="2" id="KW-0143">Chaperone</keyword>
<dbReference type="GO" id="GO:0005737">
    <property type="term" value="C:cytoplasm"/>
    <property type="evidence" value="ECO:0007669"/>
    <property type="project" value="TreeGrafter"/>
</dbReference>
<evidence type="ECO:0000256" key="1">
    <source>
        <dbReference type="ARBA" id="ARBA00005256"/>
    </source>
</evidence>
<dbReference type="Pfam" id="PF18265">
    <property type="entry name" value="Nas2_N"/>
    <property type="match status" value="1"/>
</dbReference>
<keyword evidence="5" id="KW-1185">Reference proteome</keyword>
<dbReference type="PANTHER" id="PTHR12651">
    <property type="entry name" value="26S PROTEASOME NON-ATPASE REGULATORY SUBUNIT 9"/>
    <property type="match status" value="1"/>
</dbReference>
<dbReference type="Proteomes" id="UP000035681">
    <property type="component" value="Unplaced"/>
</dbReference>
<dbReference type="GO" id="GO:0070682">
    <property type="term" value="P:proteasome regulatory particle assembly"/>
    <property type="evidence" value="ECO:0007669"/>
    <property type="project" value="InterPro"/>
</dbReference>
<sequence length="200" mass="22865">MSGEAITEECKTLISERDNVDRKLEELGKILEANGVTMDTPLVDGEGFPRNDIDVYTIRHTRSEIITLRNDRKLLDEKIEELLAEVYKYKKENADGMKEQEEEEEIVHRTSNTPFVKIVEVTPHSPADNGNLVVGDEVIQFGKYHKDNFKELSDLQGVVKEHENKPIRITVLRYGRPIRLTVTPKKWSGQGLFGALFSKI</sequence>
<dbReference type="WBParaSite" id="SSTP_0000294000.1">
    <property type="protein sequence ID" value="SSTP_0000294000.1"/>
    <property type="gene ID" value="SSTP_0000294000"/>
</dbReference>
<dbReference type="PANTHER" id="PTHR12651:SF1">
    <property type="entry name" value="26S PROTEASOME NON-ATPASE REGULATORY SUBUNIT 9"/>
    <property type="match status" value="1"/>
</dbReference>
<evidence type="ECO:0000256" key="2">
    <source>
        <dbReference type="ARBA" id="ARBA00023186"/>
    </source>
</evidence>
<proteinExistence type="inferred from homology"/>
<dbReference type="InterPro" id="IPR040815">
    <property type="entry name" value="Nas2_N"/>
</dbReference>
<dbReference type="SUPFAM" id="SSF50156">
    <property type="entry name" value="PDZ domain-like"/>
    <property type="match status" value="1"/>
</dbReference>